<dbReference type="EMBL" id="BA000040">
    <property type="protein sequence ID" value="BAC49466.1"/>
    <property type="molecule type" value="Genomic_DNA"/>
</dbReference>
<evidence type="ECO:0000256" key="1">
    <source>
        <dbReference type="SAM" id="MobiDB-lite"/>
    </source>
</evidence>
<evidence type="ECO:0000313" key="3">
    <source>
        <dbReference type="Proteomes" id="UP000002526"/>
    </source>
</evidence>
<feature type="compositionally biased region" description="Basic and acidic residues" evidence="1">
    <location>
        <begin position="56"/>
        <end position="69"/>
    </location>
</feature>
<reference evidence="3" key="1">
    <citation type="journal article" date="2002" name="DNA Res.">
        <title>Complete genomic sequence of nitrogen-fixing symbiotic bacterium Bradyrhizobium japonicum USDA110.</title>
        <authorList>
            <person name="Kaneko T."/>
            <person name="Nakamura Y."/>
            <person name="Sato S."/>
            <person name="Minamisawa K."/>
            <person name="Uchiumi T."/>
            <person name="Sasamoto S."/>
            <person name="Watanabe A."/>
            <person name="Idesawa K."/>
            <person name="Iriguchi M."/>
            <person name="Kawashima K."/>
            <person name="Kohara M."/>
            <person name="Matsumoto M."/>
            <person name="Shimpo S."/>
            <person name="Tsuruoka H."/>
            <person name="Wada T."/>
            <person name="Yamada M."/>
            <person name="Tabata S."/>
        </authorList>
    </citation>
    <scope>NUCLEOTIDE SEQUENCE [LARGE SCALE GENOMIC DNA]</scope>
    <source>
        <strain evidence="3">JCM 10833 / BCRC 13528 / IAM 13628 / NBRC 14792 / USDA 110</strain>
    </source>
</reference>
<dbReference type="Proteomes" id="UP000002526">
    <property type="component" value="Chromosome"/>
</dbReference>
<dbReference type="STRING" id="224911.AAV28_18055"/>
<evidence type="ECO:0000313" key="2">
    <source>
        <dbReference type="EMBL" id="BAC49466.1"/>
    </source>
</evidence>
<feature type="region of interest" description="Disordered" evidence="1">
    <location>
        <begin position="1"/>
        <end position="78"/>
    </location>
</feature>
<sequence length="112" mass="12157">MLTRQHRLPKDQENLPSHEQASGELTSVPASGNGDDPHAIAHRGDTIAAVGALRSARCDPHREAPRPPDDQDVPTDSDIACSLDDACRNGRRRTMSRGRPLLSTIIKLEGMT</sequence>
<accession>Q89MJ2</accession>
<organism evidence="2 3">
    <name type="scientific">Bradyrhizobium diazoefficiens (strain JCM 10833 / BCRC 13528 / IAM 13628 / NBRC 14792 / USDA 110)</name>
    <dbReference type="NCBI Taxonomy" id="224911"/>
    <lineage>
        <taxon>Bacteria</taxon>
        <taxon>Pseudomonadati</taxon>
        <taxon>Pseudomonadota</taxon>
        <taxon>Alphaproteobacteria</taxon>
        <taxon>Hyphomicrobiales</taxon>
        <taxon>Nitrobacteraceae</taxon>
        <taxon>Bradyrhizobium</taxon>
    </lineage>
</organism>
<proteinExistence type="predicted"/>
<dbReference type="KEGG" id="bja:bll4201"/>
<name>Q89MJ2_BRADU</name>
<feature type="compositionally biased region" description="Polar residues" evidence="1">
    <location>
        <begin position="14"/>
        <end position="30"/>
    </location>
</feature>
<dbReference type="OrthoDB" id="9850935at2"/>
<dbReference type="PATRIC" id="fig|224911.5.peg.4224"/>
<gene>
    <name evidence="2" type="ordered locus">bll4201</name>
</gene>
<dbReference type="InParanoid" id="Q89MJ2"/>
<dbReference type="HOGENOM" id="CLU_2141051_0_0_5"/>
<dbReference type="EnsemblBacteria" id="BAC49466">
    <property type="protein sequence ID" value="BAC49466"/>
    <property type="gene ID" value="BAC49466"/>
</dbReference>
<dbReference type="AlphaFoldDB" id="Q89MJ2"/>
<keyword evidence="3" id="KW-1185">Reference proteome</keyword>
<feature type="compositionally biased region" description="Basic and acidic residues" evidence="1">
    <location>
        <begin position="35"/>
        <end position="45"/>
    </location>
</feature>
<protein>
    <submittedName>
        <fullName evidence="2">Bll4201 protein</fullName>
    </submittedName>
</protein>